<keyword evidence="1" id="KW-0472">Membrane</keyword>
<name>A0ABV0YEA2_9TELE</name>
<proteinExistence type="predicted"/>
<dbReference type="Proteomes" id="UP001469553">
    <property type="component" value="Unassembled WGS sequence"/>
</dbReference>
<organism evidence="2 3">
    <name type="scientific">Ameca splendens</name>
    <dbReference type="NCBI Taxonomy" id="208324"/>
    <lineage>
        <taxon>Eukaryota</taxon>
        <taxon>Metazoa</taxon>
        <taxon>Chordata</taxon>
        <taxon>Craniata</taxon>
        <taxon>Vertebrata</taxon>
        <taxon>Euteleostomi</taxon>
        <taxon>Actinopterygii</taxon>
        <taxon>Neopterygii</taxon>
        <taxon>Teleostei</taxon>
        <taxon>Neoteleostei</taxon>
        <taxon>Acanthomorphata</taxon>
        <taxon>Ovalentaria</taxon>
        <taxon>Atherinomorphae</taxon>
        <taxon>Cyprinodontiformes</taxon>
        <taxon>Goodeidae</taxon>
        <taxon>Ameca</taxon>
    </lineage>
</organism>
<accession>A0ABV0YEA2</accession>
<comment type="caution">
    <text evidence="2">The sequence shown here is derived from an EMBL/GenBank/DDBJ whole genome shotgun (WGS) entry which is preliminary data.</text>
</comment>
<evidence type="ECO:0000256" key="1">
    <source>
        <dbReference type="SAM" id="Phobius"/>
    </source>
</evidence>
<dbReference type="EMBL" id="JAHRIP010029874">
    <property type="protein sequence ID" value="MEQ2292153.1"/>
    <property type="molecule type" value="Genomic_DNA"/>
</dbReference>
<keyword evidence="1" id="KW-1133">Transmembrane helix</keyword>
<protein>
    <submittedName>
        <fullName evidence="2">Uncharacterized protein</fullName>
    </submittedName>
</protein>
<evidence type="ECO:0000313" key="3">
    <source>
        <dbReference type="Proteomes" id="UP001469553"/>
    </source>
</evidence>
<sequence>MEHKAKLRLEVAEFVTTVGKHSRVEVLATSCLNTPPCNQQNKTHLSPSAPENSSTIWETEHNVGSTKYTNTNQNPDSVLFFVSGWVLGFSLSWISLGPHRMRGLFPPRHTTCRWLVSLPAGVLVVLGI</sequence>
<feature type="transmembrane region" description="Helical" evidence="1">
    <location>
        <begin position="78"/>
        <end position="96"/>
    </location>
</feature>
<gene>
    <name evidence="2" type="ORF">AMECASPLE_020119</name>
</gene>
<keyword evidence="1" id="KW-0812">Transmembrane</keyword>
<keyword evidence="3" id="KW-1185">Reference proteome</keyword>
<evidence type="ECO:0000313" key="2">
    <source>
        <dbReference type="EMBL" id="MEQ2292153.1"/>
    </source>
</evidence>
<reference evidence="2 3" key="1">
    <citation type="submission" date="2021-06" db="EMBL/GenBank/DDBJ databases">
        <authorList>
            <person name="Palmer J.M."/>
        </authorList>
    </citation>
    <scope>NUCLEOTIDE SEQUENCE [LARGE SCALE GENOMIC DNA]</scope>
    <source>
        <strain evidence="2 3">AS_MEX2019</strain>
        <tissue evidence="2">Muscle</tissue>
    </source>
</reference>